<reference evidence="2" key="1">
    <citation type="submission" date="2013-08" db="EMBL/GenBank/DDBJ databases">
        <title>Genome sequencing of Arenimonas donghaensis.</title>
        <authorList>
            <person name="Chen F."/>
            <person name="Wang G."/>
        </authorList>
    </citation>
    <scope>NUCLEOTIDE SEQUENCE [LARGE SCALE GENOMIC DNA]</scope>
    <source>
        <strain evidence="2">HO3-R19</strain>
    </source>
</reference>
<dbReference type="AlphaFoldDB" id="A0A087MGQ3"/>
<reference evidence="1 2" key="2">
    <citation type="journal article" date="2015" name="Stand. Genomic Sci.">
        <title>High quality draft genomic sequence of Arenimonas donghaensis DSM 18148(T).</title>
        <authorList>
            <person name="Chen F."/>
            <person name="Wang H."/>
            <person name="Cao Y."/>
            <person name="Li X."/>
            <person name="Wang G."/>
        </authorList>
    </citation>
    <scope>NUCLEOTIDE SEQUENCE [LARGE SCALE GENOMIC DNA]</scope>
    <source>
        <strain evidence="1 2">HO3-R19</strain>
    </source>
</reference>
<dbReference type="Proteomes" id="UP000029085">
    <property type="component" value="Unassembled WGS sequence"/>
</dbReference>
<protein>
    <submittedName>
        <fullName evidence="1">Uncharacterized protein</fullName>
    </submittedName>
</protein>
<keyword evidence="2" id="KW-1185">Reference proteome</keyword>
<sequence length="50" mass="5916">MYIVVPTVDSIVQNLKKSWEKLIESRALRTKSDFLLERPITQFLECYKNA</sequence>
<accession>A0A087MGQ3</accession>
<proteinExistence type="predicted"/>
<evidence type="ECO:0000313" key="1">
    <source>
        <dbReference type="EMBL" id="KFL36056.1"/>
    </source>
</evidence>
<organism evidence="1 2">
    <name type="scientific">Arenimonas donghaensis DSM 18148 = HO3-R19</name>
    <dbReference type="NCBI Taxonomy" id="1121014"/>
    <lineage>
        <taxon>Bacteria</taxon>
        <taxon>Pseudomonadati</taxon>
        <taxon>Pseudomonadota</taxon>
        <taxon>Gammaproteobacteria</taxon>
        <taxon>Lysobacterales</taxon>
        <taxon>Lysobacteraceae</taxon>
        <taxon>Arenimonas</taxon>
    </lineage>
</organism>
<comment type="caution">
    <text evidence="1">The sequence shown here is derived from an EMBL/GenBank/DDBJ whole genome shotgun (WGS) entry which is preliminary data.</text>
</comment>
<name>A0A087MGQ3_9GAMM</name>
<dbReference type="EMBL" id="AVCJ01000034">
    <property type="protein sequence ID" value="KFL36056.1"/>
    <property type="molecule type" value="Genomic_DNA"/>
</dbReference>
<evidence type="ECO:0000313" key="2">
    <source>
        <dbReference type="Proteomes" id="UP000029085"/>
    </source>
</evidence>
<gene>
    <name evidence="1" type="ORF">N788_05790</name>
</gene>